<name>A0AA88AEF6_FICCA</name>
<feature type="region of interest" description="Disordered" evidence="1">
    <location>
        <begin position="78"/>
        <end position="117"/>
    </location>
</feature>
<protein>
    <submittedName>
        <fullName evidence="2">Uncharacterized protein</fullName>
    </submittedName>
</protein>
<dbReference type="EMBL" id="BTGU01000031">
    <property type="protein sequence ID" value="GMN49507.1"/>
    <property type="molecule type" value="Genomic_DNA"/>
</dbReference>
<evidence type="ECO:0000313" key="3">
    <source>
        <dbReference type="Proteomes" id="UP001187192"/>
    </source>
</evidence>
<accession>A0AA88AEF6</accession>
<comment type="caution">
    <text evidence="2">The sequence shown here is derived from an EMBL/GenBank/DDBJ whole genome shotgun (WGS) entry which is preliminary data.</text>
</comment>
<keyword evidence="3" id="KW-1185">Reference proteome</keyword>
<evidence type="ECO:0000313" key="2">
    <source>
        <dbReference type="EMBL" id="GMN49507.1"/>
    </source>
</evidence>
<sequence>MEAQSQDDSSPTVPPVPDHKLCGFLCAVLTVTSPSHPTPPLGTPFHIFRHDSSVGFRSHGGSDAVFLSPVNSPPRCEDSASGCCSEENGKPEKTKKKKKKKKSGDVGGLRTSATRRRRSVGMVNGSMSVVEHLHALVTNKCLRISTRLVWAEAGVGGEVRAVLLVDVYLPIELWSGWQFPKCGSVAGSLFRHLRCEIS</sequence>
<feature type="compositionally biased region" description="Basic residues" evidence="1">
    <location>
        <begin position="93"/>
        <end position="102"/>
    </location>
</feature>
<dbReference type="AlphaFoldDB" id="A0AA88AEF6"/>
<reference evidence="2" key="1">
    <citation type="submission" date="2023-07" db="EMBL/GenBank/DDBJ databases">
        <title>draft genome sequence of fig (Ficus carica).</title>
        <authorList>
            <person name="Takahashi T."/>
            <person name="Nishimura K."/>
        </authorList>
    </citation>
    <scope>NUCLEOTIDE SEQUENCE</scope>
</reference>
<gene>
    <name evidence="2" type="ORF">TIFTF001_018678</name>
</gene>
<proteinExistence type="predicted"/>
<evidence type="ECO:0000256" key="1">
    <source>
        <dbReference type="SAM" id="MobiDB-lite"/>
    </source>
</evidence>
<organism evidence="2 3">
    <name type="scientific">Ficus carica</name>
    <name type="common">Common fig</name>
    <dbReference type="NCBI Taxonomy" id="3494"/>
    <lineage>
        <taxon>Eukaryota</taxon>
        <taxon>Viridiplantae</taxon>
        <taxon>Streptophyta</taxon>
        <taxon>Embryophyta</taxon>
        <taxon>Tracheophyta</taxon>
        <taxon>Spermatophyta</taxon>
        <taxon>Magnoliopsida</taxon>
        <taxon>eudicotyledons</taxon>
        <taxon>Gunneridae</taxon>
        <taxon>Pentapetalae</taxon>
        <taxon>rosids</taxon>
        <taxon>fabids</taxon>
        <taxon>Rosales</taxon>
        <taxon>Moraceae</taxon>
        <taxon>Ficeae</taxon>
        <taxon>Ficus</taxon>
    </lineage>
</organism>
<dbReference type="Proteomes" id="UP001187192">
    <property type="component" value="Unassembled WGS sequence"/>
</dbReference>